<dbReference type="Pfam" id="PF13559">
    <property type="entry name" value="DUF4129"/>
    <property type="match status" value="1"/>
</dbReference>
<sequence>MMRTLLMTTFLFLATSLPLSAQEEQWGDPVGERAIYEPLVEGREALSRVPSANWYDGDSDQLQTIPIPGEPTPPGTRPGAPPKPKTKTTPAATPTGTGGGWLTSLFNLPIASLIFYTFVVALLGVIGYLIYRAYQAGGSTAKVGKGASPETFDEKTRQIDKVEHLPFDVKKKDANLLEEARRCYEAGNFNEAIVYLFSFQLLELDKGHIIRLAKGKTNGQYLREAGRDRGLRQILQSTMNAFEDVFFGNRDLSQDRFERCWSQIPQFDQLLAGGKS</sequence>
<proteinExistence type="predicted"/>
<keyword evidence="2" id="KW-0472">Membrane</keyword>
<dbReference type="RefSeq" id="WP_158265060.1">
    <property type="nucleotide sequence ID" value="NZ_PUHZ01000017.1"/>
</dbReference>
<organism evidence="5 6">
    <name type="scientific">Blastopirellula marina</name>
    <dbReference type="NCBI Taxonomy" id="124"/>
    <lineage>
        <taxon>Bacteria</taxon>
        <taxon>Pseudomonadati</taxon>
        <taxon>Planctomycetota</taxon>
        <taxon>Planctomycetia</taxon>
        <taxon>Pirellulales</taxon>
        <taxon>Pirellulaceae</taxon>
        <taxon>Blastopirellula</taxon>
    </lineage>
</organism>
<dbReference type="InterPro" id="IPR025403">
    <property type="entry name" value="TgpA-like_C"/>
</dbReference>
<evidence type="ECO:0000256" key="2">
    <source>
        <dbReference type="SAM" id="Phobius"/>
    </source>
</evidence>
<dbReference type="AlphaFoldDB" id="A0A2S8GKE7"/>
<keyword evidence="2" id="KW-1133">Transmembrane helix</keyword>
<feature type="transmembrane region" description="Helical" evidence="2">
    <location>
        <begin position="110"/>
        <end position="131"/>
    </location>
</feature>
<evidence type="ECO:0000256" key="1">
    <source>
        <dbReference type="SAM" id="MobiDB-lite"/>
    </source>
</evidence>
<evidence type="ECO:0000313" key="5">
    <source>
        <dbReference type="EMBL" id="PQO44908.1"/>
    </source>
</evidence>
<feature type="region of interest" description="Disordered" evidence="1">
    <location>
        <begin position="51"/>
        <end position="95"/>
    </location>
</feature>
<feature type="compositionally biased region" description="Pro residues" evidence="1">
    <location>
        <begin position="68"/>
        <end position="83"/>
    </location>
</feature>
<feature type="chain" id="PRO_5015585194" description="Protein-glutamine gamma-glutamyltransferase-like C-terminal domain-containing protein" evidence="3">
    <location>
        <begin position="22"/>
        <end position="276"/>
    </location>
</feature>
<evidence type="ECO:0000256" key="3">
    <source>
        <dbReference type="SAM" id="SignalP"/>
    </source>
</evidence>
<keyword evidence="3" id="KW-0732">Signal</keyword>
<dbReference type="OrthoDB" id="290072at2"/>
<feature type="signal peptide" evidence="3">
    <location>
        <begin position="1"/>
        <end position="21"/>
    </location>
</feature>
<reference evidence="5 6" key="1">
    <citation type="submission" date="2018-02" db="EMBL/GenBank/DDBJ databases">
        <title>Comparative genomes isolates from brazilian mangrove.</title>
        <authorList>
            <person name="Araujo J.E."/>
            <person name="Taketani R.G."/>
            <person name="Silva M.C.P."/>
            <person name="Loureco M.V."/>
            <person name="Andreote F.D."/>
        </authorList>
    </citation>
    <scope>NUCLEOTIDE SEQUENCE [LARGE SCALE GENOMIC DNA]</scope>
    <source>
        <strain evidence="5 6">Nap-Phe MGV</strain>
    </source>
</reference>
<feature type="domain" description="Protein-glutamine gamma-glutamyltransferase-like C-terminal" evidence="4">
    <location>
        <begin position="209"/>
        <end position="262"/>
    </location>
</feature>
<dbReference type="Proteomes" id="UP000237819">
    <property type="component" value="Unassembled WGS sequence"/>
</dbReference>
<evidence type="ECO:0000259" key="4">
    <source>
        <dbReference type="Pfam" id="PF13559"/>
    </source>
</evidence>
<comment type="caution">
    <text evidence="5">The sequence shown here is derived from an EMBL/GenBank/DDBJ whole genome shotgun (WGS) entry which is preliminary data.</text>
</comment>
<dbReference type="EMBL" id="PUHZ01000017">
    <property type="protein sequence ID" value="PQO44908.1"/>
    <property type="molecule type" value="Genomic_DNA"/>
</dbReference>
<name>A0A2S8GKE7_9BACT</name>
<gene>
    <name evidence="5" type="ORF">C5Y93_17615</name>
</gene>
<protein>
    <recommendedName>
        <fullName evidence="4">Protein-glutamine gamma-glutamyltransferase-like C-terminal domain-containing protein</fullName>
    </recommendedName>
</protein>
<evidence type="ECO:0000313" key="6">
    <source>
        <dbReference type="Proteomes" id="UP000237819"/>
    </source>
</evidence>
<keyword evidence="2" id="KW-0812">Transmembrane</keyword>
<accession>A0A2S8GKE7</accession>